<dbReference type="OrthoDB" id="1898560at2759"/>
<dbReference type="InterPro" id="IPR007052">
    <property type="entry name" value="CS_dom"/>
</dbReference>
<evidence type="ECO:0000313" key="6">
    <source>
        <dbReference type="Proteomes" id="UP000245609"/>
    </source>
</evidence>
<feature type="domain" description="SGS" evidence="3">
    <location>
        <begin position="208"/>
        <end position="322"/>
    </location>
</feature>
<comment type="similarity">
    <text evidence="1">Belongs to the SGT1 family.</text>
</comment>
<dbReference type="SUPFAM" id="SSF49764">
    <property type="entry name" value="HSP20-like chaperones"/>
    <property type="match status" value="1"/>
</dbReference>
<dbReference type="InterPro" id="IPR008978">
    <property type="entry name" value="HSP20-like_chaperone"/>
</dbReference>
<dbReference type="InterPro" id="IPR007699">
    <property type="entry name" value="SGS_dom"/>
</dbReference>
<dbReference type="STRING" id="133381.A0A2T9ZA75"/>
<reference evidence="5 6" key="1">
    <citation type="journal article" date="2018" name="MBio">
        <title>Comparative Genomics Reveals the Core Gene Toolbox for the Fungus-Insect Symbiosis.</title>
        <authorList>
            <person name="Wang Y."/>
            <person name="Stata M."/>
            <person name="Wang W."/>
            <person name="Stajich J.E."/>
            <person name="White M.M."/>
            <person name="Moncalvo J.M."/>
        </authorList>
    </citation>
    <scope>NUCLEOTIDE SEQUENCE [LARGE SCALE GENOMIC DNA]</scope>
    <source>
        <strain evidence="5 6">SC-DP-2</strain>
    </source>
</reference>
<organism evidence="5 6">
    <name type="scientific">Smittium megazygosporum</name>
    <dbReference type="NCBI Taxonomy" id="133381"/>
    <lineage>
        <taxon>Eukaryota</taxon>
        <taxon>Fungi</taxon>
        <taxon>Fungi incertae sedis</taxon>
        <taxon>Zoopagomycota</taxon>
        <taxon>Kickxellomycotina</taxon>
        <taxon>Harpellomycetes</taxon>
        <taxon>Harpellales</taxon>
        <taxon>Legeriomycetaceae</taxon>
        <taxon>Smittium</taxon>
    </lineage>
</organism>
<keyword evidence="6" id="KW-1185">Reference proteome</keyword>
<dbReference type="Pfam" id="PF05002">
    <property type="entry name" value="SGS"/>
    <property type="match status" value="1"/>
</dbReference>
<protein>
    <recommendedName>
        <fullName evidence="7">CS domain-containing protein</fullName>
    </recommendedName>
</protein>
<comment type="caution">
    <text evidence="5">The sequence shown here is derived from an EMBL/GenBank/DDBJ whole genome shotgun (WGS) entry which is preliminary data.</text>
</comment>
<evidence type="ECO:0000256" key="1">
    <source>
        <dbReference type="ARBA" id="ARBA00008509"/>
    </source>
</evidence>
<feature type="region of interest" description="Disordered" evidence="2">
    <location>
        <begin position="303"/>
        <end position="323"/>
    </location>
</feature>
<dbReference type="CDD" id="cd06466">
    <property type="entry name" value="p23_CS_SGT1_like"/>
    <property type="match status" value="1"/>
</dbReference>
<sequence>MDSSSDSGHLLFEKAVDAYFEDEFDLALELFSKAIEKSPDQAEYYLKRGITFSKRGMILDAIQDLKAALEKSHSDTLTVKTLEILIRLLLDREEFSDAKKYIDQGLKTDPGNLKILSMARKLKGNVRPVQTGIAKPKYEYYQTPEYVVVDVFVKNAQRQDLQIEITSDSMHLCVRDSEKLVSELKISPLFGSIDTEKSGYAIKSTKIEVKLAKTDPRHWKSLEADLKTITTAPANQETAPLGSGLSKKQLDKELEAMQEENNDLTALFAKIYKDGDDDTRRAMMKSYIESNGTSLSTNWKEVGKGHVETKPPEGMEAKNGSAD</sequence>
<dbReference type="InterPro" id="IPR019734">
    <property type="entry name" value="TPR_rpt"/>
</dbReference>
<evidence type="ECO:0000259" key="4">
    <source>
        <dbReference type="PROSITE" id="PS51203"/>
    </source>
</evidence>
<dbReference type="Pfam" id="PF04969">
    <property type="entry name" value="CS"/>
    <property type="match status" value="1"/>
</dbReference>
<evidence type="ECO:0000256" key="2">
    <source>
        <dbReference type="SAM" id="MobiDB-lite"/>
    </source>
</evidence>
<evidence type="ECO:0008006" key="7">
    <source>
        <dbReference type="Google" id="ProtNLM"/>
    </source>
</evidence>
<dbReference type="AlphaFoldDB" id="A0A2T9ZA75"/>
<dbReference type="Gene3D" id="2.60.40.790">
    <property type="match status" value="1"/>
</dbReference>
<evidence type="ECO:0000313" key="5">
    <source>
        <dbReference type="EMBL" id="PVV01474.1"/>
    </source>
</evidence>
<dbReference type="SMART" id="SM00028">
    <property type="entry name" value="TPR"/>
    <property type="match status" value="3"/>
</dbReference>
<gene>
    <name evidence="5" type="ORF">BB560_004110</name>
</gene>
<dbReference type="PROSITE" id="PS51048">
    <property type="entry name" value="SGS"/>
    <property type="match status" value="1"/>
</dbReference>
<dbReference type="InterPro" id="IPR011990">
    <property type="entry name" value="TPR-like_helical_dom_sf"/>
</dbReference>
<feature type="compositionally biased region" description="Basic and acidic residues" evidence="2">
    <location>
        <begin position="303"/>
        <end position="316"/>
    </location>
</feature>
<name>A0A2T9ZA75_9FUNG</name>
<accession>A0A2T9ZA75</accession>
<dbReference type="Gene3D" id="1.25.40.10">
    <property type="entry name" value="Tetratricopeptide repeat domain"/>
    <property type="match status" value="1"/>
</dbReference>
<dbReference type="GO" id="GO:0051087">
    <property type="term" value="F:protein-folding chaperone binding"/>
    <property type="evidence" value="ECO:0007669"/>
    <property type="project" value="InterPro"/>
</dbReference>
<dbReference type="PANTHER" id="PTHR45862">
    <property type="entry name" value="PROTEIN SGT1 HOMOLOG"/>
    <property type="match status" value="1"/>
</dbReference>
<evidence type="ECO:0000259" key="3">
    <source>
        <dbReference type="PROSITE" id="PS51048"/>
    </source>
</evidence>
<dbReference type="InterPro" id="IPR044563">
    <property type="entry name" value="Sgt1-like"/>
</dbReference>
<dbReference type="Proteomes" id="UP000245609">
    <property type="component" value="Unassembled WGS sequence"/>
</dbReference>
<proteinExistence type="inferred from homology"/>
<dbReference type="SUPFAM" id="SSF48452">
    <property type="entry name" value="TPR-like"/>
    <property type="match status" value="1"/>
</dbReference>
<dbReference type="PROSITE" id="PS51203">
    <property type="entry name" value="CS"/>
    <property type="match status" value="1"/>
</dbReference>
<dbReference type="EMBL" id="MBFS01001045">
    <property type="protein sequence ID" value="PVV01474.1"/>
    <property type="molecule type" value="Genomic_DNA"/>
</dbReference>
<feature type="domain" description="CS" evidence="4">
    <location>
        <begin position="133"/>
        <end position="223"/>
    </location>
</feature>